<proteinExistence type="predicted"/>
<comment type="subcellular location">
    <subcellularLocation>
        <location evidence="1">Cell membrane</location>
        <topology evidence="1">Multi-pass membrane protein</topology>
    </subcellularLocation>
</comment>
<gene>
    <name evidence="9" type="primary">crtA</name>
    <name evidence="9" type="ORF">QH73_0021640</name>
</gene>
<dbReference type="GO" id="GO:0008233">
    <property type="term" value="F:peptidase activity"/>
    <property type="evidence" value="ECO:0007669"/>
    <property type="project" value="UniProtKB-KW"/>
</dbReference>
<organism evidence="9 10">
    <name type="scientific">Scytonema millei VB511283</name>
    <dbReference type="NCBI Taxonomy" id="1245923"/>
    <lineage>
        <taxon>Bacteria</taxon>
        <taxon>Bacillati</taxon>
        <taxon>Cyanobacteriota</taxon>
        <taxon>Cyanophyceae</taxon>
        <taxon>Nostocales</taxon>
        <taxon>Scytonemataceae</taxon>
        <taxon>Scytonema</taxon>
    </lineage>
</organism>
<evidence type="ECO:0000256" key="5">
    <source>
        <dbReference type="ARBA" id="ARBA00022801"/>
    </source>
</evidence>
<keyword evidence="10" id="KW-1185">Reference proteome</keyword>
<name>A0A9X5E956_9CYAN</name>
<sequence length="291" mass="32766">MKVFSRDGWRSLQQPQFWLMAIAGGIATIHTSLIWRSNADSNQLILSFLCWFAVATLLWEKRHQLILQSDIFSSFLGFSLLGFVLLRSLWMTSFDNLFHFIPFIAAIGLFLLASGANRLHQYWQEILIIFAFSIPVELLINRIGILALYTANFASLILTYLGVEFYREGVNIILANGKAVEVAAGCSGWESIFPLLKLSVLFLVMFPTKTIQKILVPLAATAIAFVVNGFRVAILAILHAYTTEATFKYWHVGTGSQVFFLTSTLLFGGFCYLTSKRSLSEHSDKRELSEL</sequence>
<evidence type="ECO:0000256" key="8">
    <source>
        <dbReference type="SAM" id="Phobius"/>
    </source>
</evidence>
<dbReference type="RefSeq" id="WP_039716206.1">
    <property type="nucleotide sequence ID" value="NZ_JTJC03000007.1"/>
</dbReference>
<evidence type="ECO:0000256" key="6">
    <source>
        <dbReference type="ARBA" id="ARBA00022989"/>
    </source>
</evidence>
<dbReference type="Pfam" id="PF09721">
    <property type="entry name" value="Exosortase_EpsH"/>
    <property type="match status" value="1"/>
</dbReference>
<dbReference type="InterPro" id="IPR019127">
    <property type="entry name" value="Exosortase"/>
</dbReference>
<dbReference type="InterPro" id="IPR022505">
    <property type="entry name" value="Exosortase_cyanobac"/>
</dbReference>
<keyword evidence="7 8" id="KW-0472">Membrane</keyword>
<feature type="transmembrane region" description="Helical" evidence="8">
    <location>
        <begin position="16"/>
        <end position="35"/>
    </location>
</feature>
<feature type="transmembrane region" description="Helical" evidence="8">
    <location>
        <begin position="126"/>
        <end position="151"/>
    </location>
</feature>
<dbReference type="EC" id="3.4.22.-" evidence="9"/>
<dbReference type="Proteomes" id="UP000031532">
    <property type="component" value="Unassembled WGS sequence"/>
</dbReference>
<dbReference type="InterPro" id="IPR026392">
    <property type="entry name" value="Exo/Archaeosortase_dom"/>
</dbReference>
<keyword evidence="3" id="KW-0645">Protease</keyword>
<protein>
    <submittedName>
        <fullName evidence="9">Cyanoexosortase A</fullName>
        <ecNumber evidence="9">3.4.22.-</ecNumber>
    </submittedName>
</protein>
<dbReference type="NCBIfam" id="TIGR04178">
    <property type="entry name" value="exo_archaeo"/>
    <property type="match status" value="1"/>
</dbReference>
<feature type="transmembrane region" description="Helical" evidence="8">
    <location>
        <begin position="258"/>
        <end position="275"/>
    </location>
</feature>
<feature type="transmembrane region" description="Helical" evidence="8">
    <location>
        <begin position="96"/>
        <end position="114"/>
    </location>
</feature>
<accession>A0A9X5E956</accession>
<evidence type="ECO:0000313" key="10">
    <source>
        <dbReference type="Proteomes" id="UP000031532"/>
    </source>
</evidence>
<keyword evidence="6 8" id="KW-1133">Transmembrane helix</keyword>
<keyword evidence="2" id="KW-1003">Cell membrane</keyword>
<evidence type="ECO:0000313" key="9">
    <source>
        <dbReference type="EMBL" id="NHC37206.1"/>
    </source>
</evidence>
<comment type="caution">
    <text evidence="9">The sequence shown here is derived from an EMBL/GenBank/DDBJ whole genome shotgun (WGS) entry which is preliminary data.</text>
</comment>
<feature type="transmembrane region" description="Helical" evidence="8">
    <location>
        <begin position="71"/>
        <end position="90"/>
    </location>
</feature>
<dbReference type="GO" id="GO:0006508">
    <property type="term" value="P:proteolysis"/>
    <property type="evidence" value="ECO:0007669"/>
    <property type="project" value="UniProtKB-KW"/>
</dbReference>
<evidence type="ECO:0000256" key="3">
    <source>
        <dbReference type="ARBA" id="ARBA00022670"/>
    </source>
</evidence>
<keyword evidence="5 9" id="KW-0378">Hydrolase</keyword>
<feature type="transmembrane region" description="Helical" evidence="8">
    <location>
        <begin position="215"/>
        <end position="238"/>
    </location>
</feature>
<feature type="transmembrane region" description="Helical" evidence="8">
    <location>
        <begin position="41"/>
        <end position="59"/>
    </location>
</feature>
<dbReference type="EMBL" id="JTJC03000007">
    <property type="protein sequence ID" value="NHC37206.1"/>
    <property type="molecule type" value="Genomic_DNA"/>
</dbReference>
<dbReference type="GO" id="GO:0005886">
    <property type="term" value="C:plasma membrane"/>
    <property type="evidence" value="ECO:0007669"/>
    <property type="project" value="UniProtKB-SubCell"/>
</dbReference>
<evidence type="ECO:0000256" key="4">
    <source>
        <dbReference type="ARBA" id="ARBA00022692"/>
    </source>
</evidence>
<reference evidence="9 10" key="1">
    <citation type="journal article" date="2015" name="Genome Announc.">
        <title>Draft Genome Sequence of the Terrestrial Cyanobacterium Scytonema millei VB511283, Isolated from Eastern India.</title>
        <authorList>
            <person name="Sen D."/>
            <person name="Chandrababunaidu M.M."/>
            <person name="Singh D."/>
            <person name="Sanghi N."/>
            <person name="Ghorai A."/>
            <person name="Mishra G.P."/>
            <person name="Madduluri M."/>
            <person name="Adhikary S.P."/>
            <person name="Tripathy S."/>
        </authorList>
    </citation>
    <scope>NUCLEOTIDE SEQUENCE [LARGE SCALE GENOMIC DNA]</scope>
    <source>
        <strain evidence="9 10">VB511283</strain>
    </source>
</reference>
<dbReference type="NCBIfam" id="TIGR03763">
    <property type="entry name" value="cyanoexo_CrtA"/>
    <property type="match status" value="1"/>
</dbReference>
<dbReference type="AlphaFoldDB" id="A0A9X5E956"/>
<evidence type="ECO:0000256" key="1">
    <source>
        <dbReference type="ARBA" id="ARBA00004651"/>
    </source>
</evidence>
<keyword evidence="4 8" id="KW-0812">Transmembrane</keyword>
<evidence type="ECO:0000256" key="7">
    <source>
        <dbReference type="ARBA" id="ARBA00023136"/>
    </source>
</evidence>
<evidence type="ECO:0000256" key="2">
    <source>
        <dbReference type="ARBA" id="ARBA00022475"/>
    </source>
</evidence>